<dbReference type="CDD" id="cd03809">
    <property type="entry name" value="GT4_MtfB-like"/>
    <property type="match status" value="1"/>
</dbReference>
<dbReference type="Pfam" id="PF00534">
    <property type="entry name" value="Glycos_transf_1"/>
    <property type="match status" value="1"/>
</dbReference>
<comment type="caution">
    <text evidence="3">The sequence shown here is derived from an EMBL/GenBank/DDBJ whole genome shotgun (WGS) entry which is preliminary data.</text>
</comment>
<protein>
    <submittedName>
        <fullName evidence="3">Putative glycosyl transferase</fullName>
    </submittedName>
</protein>
<sequence>MRVMFDAFWWARGPGANRTVQREFIQAWADAFPDDEIVLALRKDADASDVPAGAEVVRTSLWPHSLANRWQLPRLARASRADVSVVHNYAPRAGRSVAFVHDAMFHDNPEWFSRRERLYFAPMLPWARRAAVVTTSSDTEARRISRLAPRLSPVAVGLGVPSALTSAEPQRPDAVPASSEFAVTVGRLNVRKNLAAIIGGARLASSITPRTPLYIVGGTAHSGVSTDVPDDVRAAVTEGRVVFLGSLPDEEVAWLYAQASLVISLSLDEGFGLPAVEAAWFGAPLLASDIPVFRETVGSYAHFVAPSAPRESIAAAIDGAWGRRPDAAVRDATAARHTWRSAVERLRAAAQNA</sequence>
<dbReference type="Proteomes" id="UP000024001">
    <property type="component" value="Unassembled WGS sequence"/>
</dbReference>
<dbReference type="InterPro" id="IPR001296">
    <property type="entry name" value="Glyco_trans_1"/>
</dbReference>
<keyword evidence="1 3" id="KW-0808">Transferase</keyword>
<dbReference type="Gene3D" id="3.40.50.2000">
    <property type="entry name" value="Glycogen Phosphorylase B"/>
    <property type="match status" value="2"/>
</dbReference>
<dbReference type="PANTHER" id="PTHR46401">
    <property type="entry name" value="GLYCOSYLTRANSFERASE WBBK-RELATED"/>
    <property type="match status" value="1"/>
</dbReference>
<name>A0A031FTF6_9MICO</name>
<gene>
    <name evidence="3" type="ORF">BW34_01463</name>
</gene>
<dbReference type="AlphaFoldDB" id="A0A031FTF6"/>
<organism evidence="3 4">
    <name type="scientific">Microbacterium oleivorans</name>
    <dbReference type="NCBI Taxonomy" id="273677"/>
    <lineage>
        <taxon>Bacteria</taxon>
        <taxon>Bacillati</taxon>
        <taxon>Actinomycetota</taxon>
        <taxon>Actinomycetes</taxon>
        <taxon>Micrococcales</taxon>
        <taxon>Microbacteriaceae</taxon>
        <taxon>Microbacterium</taxon>
    </lineage>
</organism>
<dbReference type="EMBL" id="JFYO01000005">
    <property type="protein sequence ID" value="EZP27476.1"/>
    <property type="molecule type" value="Genomic_DNA"/>
</dbReference>
<dbReference type="GO" id="GO:0016757">
    <property type="term" value="F:glycosyltransferase activity"/>
    <property type="evidence" value="ECO:0007669"/>
    <property type="project" value="InterPro"/>
</dbReference>
<evidence type="ECO:0000259" key="2">
    <source>
        <dbReference type="Pfam" id="PF00534"/>
    </source>
</evidence>
<dbReference type="SUPFAM" id="SSF53756">
    <property type="entry name" value="UDP-Glycosyltransferase/glycogen phosphorylase"/>
    <property type="match status" value="1"/>
</dbReference>
<dbReference type="eggNOG" id="COG0438">
    <property type="taxonomic scope" value="Bacteria"/>
</dbReference>
<keyword evidence="4" id="KW-1185">Reference proteome</keyword>
<feature type="domain" description="Glycosyl transferase family 1" evidence="2">
    <location>
        <begin position="177"/>
        <end position="318"/>
    </location>
</feature>
<evidence type="ECO:0000313" key="3">
    <source>
        <dbReference type="EMBL" id="EZP27476.1"/>
    </source>
</evidence>
<evidence type="ECO:0000256" key="1">
    <source>
        <dbReference type="ARBA" id="ARBA00022679"/>
    </source>
</evidence>
<dbReference type="GO" id="GO:0009103">
    <property type="term" value="P:lipopolysaccharide biosynthetic process"/>
    <property type="evidence" value="ECO:0007669"/>
    <property type="project" value="TreeGrafter"/>
</dbReference>
<dbReference type="PANTHER" id="PTHR46401:SF2">
    <property type="entry name" value="GLYCOSYLTRANSFERASE WBBK-RELATED"/>
    <property type="match status" value="1"/>
</dbReference>
<evidence type="ECO:0000313" key="4">
    <source>
        <dbReference type="Proteomes" id="UP000024001"/>
    </source>
</evidence>
<proteinExistence type="predicted"/>
<dbReference type="PATRIC" id="fig|273677.3.peg.1443"/>
<accession>A0A031FTF6</accession>
<reference evidence="3 4" key="1">
    <citation type="submission" date="2014-03" db="EMBL/GenBank/DDBJ databases">
        <title>Draft Genome Sequences of 13 Willow Endophytes.</title>
        <authorList>
            <person name="Gan H.Y."/>
            <person name="Gan H.M."/>
            <person name="Savka M.A."/>
            <person name="Hudson A.O."/>
        </authorList>
    </citation>
    <scope>NUCLEOTIDE SEQUENCE [LARGE SCALE GENOMIC DNA]</scope>
    <source>
        <strain evidence="3 4">RIT293</strain>
    </source>
</reference>